<evidence type="ECO:0000313" key="2">
    <source>
        <dbReference type="Proteomes" id="UP000236621"/>
    </source>
</evidence>
<organism evidence="1 2">
    <name type="scientific">Tolypocladium capitatum</name>
    <dbReference type="NCBI Taxonomy" id="45235"/>
    <lineage>
        <taxon>Eukaryota</taxon>
        <taxon>Fungi</taxon>
        <taxon>Dikarya</taxon>
        <taxon>Ascomycota</taxon>
        <taxon>Pezizomycotina</taxon>
        <taxon>Sordariomycetes</taxon>
        <taxon>Hypocreomycetidae</taxon>
        <taxon>Hypocreales</taxon>
        <taxon>Ophiocordycipitaceae</taxon>
        <taxon>Tolypocladium</taxon>
    </lineage>
</organism>
<accession>A0A2K3QDE8</accession>
<name>A0A2K3QDE8_9HYPO</name>
<evidence type="ECO:0000313" key="1">
    <source>
        <dbReference type="EMBL" id="PNY25541.1"/>
    </source>
</evidence>
<gene>
    <name evidence="1" type="ORF">TCAP_04517</name>
</gene>
<reference evidence="1 2" key="1">
    <citation type="submission" date="2017-08" db="EMBL/GenBank/DDBJ databases">
        <title>Harnessing the power of phylogenomics to disentangle the directionality and signatures of interkingdom host jumping in the parasitic fungal genus Tolypocladium.</title>
        <authorList>
            <person name="Quandt C.A."/>
            <person name="Patterson W."/>
            <person name="Spatafora J.W."/>
        </authorList>
    </citation>
    <scope>NUCLEOTIDE SEQUENCE [LARGE SCALE GENOMIC DNA]</scope>
    <source>
        <strain evidence="1 2">CBS 113982</strain>
    </source>
</reference>
<sequence length="71" mass="8032">MARLCLETRIYIMVHARNRSNREFGINLVAVLYLQHKTTSREVKGPDRSAAVAKRQLCYDIALGARGMNAL</sequence>
<dbReference type="EMBL" id="NRSZ01000725">
    <property type="protein sequence ID" value="PNY25541.1"/>
    <property type="molecule type" value="Genomic_DNA"/>
</dbReference>
<comment type="caution">
    <text evidence="1">The sequence shown here is derived from an EMBL/GenBank/DDBJ whole genome shotgun (WGS) entry which is preliminary data.</text>
</comment>
<proteinExistence type="predicted"/>
<dbReference type="AlphaFoldDB" id="A0A2K3QDE8"/>
<dbReference type="Proteomes" id="UP000236621">
    <property type="component" value="Unassembled WGS sequence"/>
</dbReference>
<protein>
    <submittedName>
        <fullName evidence="1">Uncharacterized protein</fullName>
    </submittedName>
</protein>
<keyword evidence="2" id="KW-1185">Reference proteome</keyword>